<keyword evidence="1" id="KW-0418">Kinase</keyword>
<keyword evidence="1" id="KW-0808">Transferase</keyword>
<accession>A0A2P2MWJ8</accession>
<evidence type="ECO:0000313" key="1">
    <source>
        <dbReference type="EMBL" id="MBX34593.1"/>
    </source>
</evidence>
<reference evidence="1" key="1">
    <citation type="submission" date="2018-02" db="EMBL/GenBank/DDBJ databases">
        <title>Rhizophora mucronata_Transcriptome.</title>
        <authorList>
            <person name="Meera S.P."/>
            <person name="Sreeshan A."/>
            <person name="Augustine A."/>
        </authorList>
    </citation>
    <scope>NUCLEOTIDE SEQUENCE</scope>
    <source>
        <tissue evidence="1">Leaf</tissue>
    </source>
</reference>
<keyword evidence="1" id="KW-0675">Receptor</keyword>
<sequence>MVDTTKQKSWFPNLDIRDVSNLGSILKHQLFLAAFYWKPEDTILEAISFQRLMHVNSCNEFKADNTKTIDATLCGELVCGNVHKVCIAGSAL</sequence>
<proteinExistence type="predicted"/>
<protein>
    <submittedName>
        <fullName evidence="1">Putative leucine-rich repeat receptor-like serine/threonine-protein kinase At5g15730 isoform X3</fullName>
    </submittedName>
</protein>
<name>A0A2P2MWJ8_RHIMU</name>
<dbReference type="EMBL" id="GGEC01054104">
    <property type="protein sequence ID" value="MBX34588.1"/>
    <property type="molecule type" value="Transcribed_RNA"/>
</dbReference>
<dbReference type="GO" id="GO:0016301">
    <property type="term" value="F:kinase activity"/>
    <property type="evidence" value="ECO:0007669"/>
    <property type="project" value="UniProtKB-KW"/>
</dbReference>
<dbReference type="AlphaFoldDB" id="A0A2P2MWJ8"/>
<dbReference type="EMBL" id="GGEC01054108">
    <property type="protein sequence ID" value="MBX34592.1"/>
    <property type="molecule type" value="Transcribed_RNA"/>
</dbReference>
<organism evidence="1">
    <name type="scientific">Rhizophora mucronata</name>
    <name type="common">Asiatic mangrove</name>
    <dbReference type="NCBI Taxonomy" id="61149"/>
    <lineage>
        <taxon>Eukaryota</taxon>
        <taxon>Viridiplantae</taxon>
        <taxon>Streptophyta</taxon>
        <taxon>Embryophyta</taxon>
        <taxon>Tracheophyta</taxon>
        <taxon>Spermatophyta</taxon>
        <taxon>Magnoliopsida</taxon>
        <taxon>eudicotyledons</taxon>
        <taxon>Gunneridae</taxon>
        <taxon>Pentapetalae</taxon>
        <taxon>rosids</taxon>
        <taxon>fabids</taxon>
        <taxon>Malpighiales</taxon>
        <taxon>Rhizophoraceae</taxon>
        <taxon>Rhizophora</taxon>
    </lineage>
</organism>
<dbReference type="EMBL" id="GGEC01054109">
    <property type="protein sequence ID" value="MBX34593.1"/>
    <property type="molecule type" value="Transcribed_RNA"/>
</dbReference>